<evidence type="ECO:0000313" key="2">
    <source>
        <dbReference type="EMBL" id="OOC52569.1"/>
    </source>
</evidence>
<accession>A0A1V3BWE6</accession>
<evidence type="ECO:0000313" key="3">
    <source>
        <dbReference type="Proteomes" id="UP000189004"/>
    </source>
</evidence>
<name>A0A1V3BWE6_9ACTN</name>
<dbReference type="EMBL" id="MCOK01000001">
    <property type="protein sequence ID" value="OOC52569.1"/>
    <property type="molecule type" value="Genomic_DNA"/>
</dbReference>
<gene>
    <name evidence="2" type="ORF">NOSIN_00940</name>
</gene>
<comment type="caution">
    <text evidence="2">The sequence shown here is derived from an EMBL/GenBank/DDBJ whole genome shotgun (WGS) entry which is preliminary data.</text>
</comment>
<keyword evidence="3" id="KW-1185">Reference proteome</keyword>
<dbReference type="AlphaFoldDB" id="A0A1V3BWE6"/>
<sequence length="75" mass="8472">MFHQLGYKLRLELPLSGWGEPSVMAAIALWELPLHRRRDIRSDKQEQPFRGDNVEANSEVSPAISHESPCDAESA</sequence>
<feature type="compositionally biased region" description="Basic and acidic residues" evidence="1">
    <location>
        <begin position="42"/>
        <end position="53"/>
    </location>
</feature>
<protein>
    <submittedName>
        <fullName evidence="2">Uncharacterized protein</fullName>
    </submittedName>
</protein>
<reference evidence="3" key="1">
    <citation type="submission" date="2016-08" db="EMBL/GenBank/DDBJ databases">
        <authorList>
            <person name="Tokovenko B."/>
            <person name="Kalinowski J."/>
        </authorList>
    </citation>
    <scope>NUCLEOTIDE SEQUENCE [LARGE SCALE GENOMIC DNA]</scope>
    <source>
        <strain evidence="3">UTMC102</strain>
    </source>
</reference>
<dbReference type="Proteomes" id="UP000189004">
    <property type="component" value="Unassembled WGS sequence"/>
</dbReference>
<evidence type="ECO:0000256" key="1">
    <source>
        <dbReference type="SAM" id="MobiDB-lite"/>
    </source>
</evidence>
<organism evidence="2 3">
    <name type="scientific">Nocardiopsis sinuspersici</name>
    <dbReference type="NCBI Taxonomy" id="501010"/>
    <lineage>
        <taxon>Bacteria</taxon>
        <taxon>Bacillati</taxon>
        <taxon>Actinomycetota</taxon>
        <taxon>Actinomycetes</taxon>
        <taxon>Streptosporangiales</taxon>
        <taxon>Nocardiopsidaceae</taxon>
        <taxon>Nocardiopsis</taxon>
    </lineage>
</organism>
<feature type="region of interest" description="Disordered" evidence="1">
    <location>
        <begin position="42"/>
        <end position="75"/>
    </location>
</feature>
<proteinExistence type="predicted"/>